<dbReference type="NCBIfam" id="NF038106">
    <property type="entry name" value="gamma_NF038106"/>
    <property type="match status" value="1"/>
</dbReference>
<dbReference type="STRING" id="487184.SAMN05216421_2419"/>
<protein>
    <recommendedName>
        <fullName evidence="3">Aminopeptidase</fullName>
    </recommendedName>
</protein>
<dbReference type="RefSeq" id="WP_197673848.1">
    <property type="nucleotide sequence ID" value="NZ_LT629736.1"/>
</dbReference>
<evidence type="ECO:0000313" key="2">
    <source>
        <dbReference type="Proteomes" id="UP000243207"/>
    </source>
</evidence>
<organism evidence="1 2">
    <name type="scientific">Halopseudomonas xinjiangensis</name>
    <dbReference type="NCBI Taxonomy" id="487184"/>
    <lineage>
        <taxon>Bacteria</taxon>
        <taxon>Pseudomonadati</taxon>
        <taxon>Pseudomonadota</taxon>
        <taxon>Gammaproteobacteria</taxon>
        <taxon>Pseudomonadales</taxon>
        <taxon>Pseudomonadaceae</taxon>
        <taxon>Halopseudomonas</taxon>
    </lineage>
</organism>
<gene>
    <name evidence="1" type="ORF">SAMN05216421_2419</name>
</gene>
<name>A0A1H1VZA2_9GAMM</name>
<evidence type="ECO:0008006" key="3">
    <source>
        <dbReference type="Google" id="ProtNLM"/>
    </source>
</evidence>
<dbReference type="EMBL" id="LT629736">
    <property type="protein sequence ID" value="SDS89409.1"/>
    <property type="molecule type" value="Genomic_DNA"/>
</dbReference>
<proteinExistence type="predicted"/>
<dbReference type="AlphaFoldDB" id="A0A1H1VZA2"/>
<keyword evidence="2" id="KW-1185">Reference proteome</keyword>
<reference evidence="2" key="1">
    <citation type="submission" date="2016-10" db="EMBL/GenBank/DDBJ databases">
        <authorList>
            <person name="Varghese N."/>
            <person name="Submissions S."/>
        </authorList>
    </citation>
    <scope>NUCLEOTIDE SEQUENCE [LARGE SCALE GENOMIC DNA]</scope>
    <source>
        <strain evidence="2">NRRL B-51270</strain>
    </source>
</reference>
<evidence type="ECO:0000313" key="1">
    <source>
        <dbReference type="EMBL" id="SDS89409.1"/>
    </source>
</evidence>
<sequence>MRKDKQKVIGEPMSDEQVAAFLNARPYADESVEQHILTRAYRGLRIEDFERFLVMFKAEGYDLNATDREGKTFLDTVRQHSRGEEYVAALEAAGAR</sequence>
<accession>A0A1H1VZA2</accession>
<dbReference type="InterPro" id="IPR047742">
    <property type="entry name" value="PA4642-like"/>
</dbReference>
<dbReference type="Proteomes" id="UP000243207">
    <property type="component" value="Chromosome I"/>
</dbReference>